<dbReference type="Proteomes" id="UP001597304">
    <property type="component" value="Unassembled WGS sequence"/>
</dbReference>
<dbReference type="RefSeq" id="WP_147913315.1">
    <property type="nucleotide sequence ID" value="NZ_JBHUEJ010000007.1"/>
</dbReference>
<reference evidence="2" key="1">
    <citation type="journal article" date="2019" name="Int. J. Syst. Evol. Microbiol.">
        <title>The Global Catalogue of Microorganisms (GCM) 10K type strain sequencing project: providing services to taxonomists for standard genome sequencing and annotation.</title>
        <authorList>
            <consortium name="The Broad Institute Genomics Platform"/>
            <consortium name="The Broad Institute Genome Sequencing Center for Infectious Disease"/>
            <person name="Wu L."/>
            <person name="Ma J."/>
        </authorList>
    </citation>
    <scope>NUCLEOTIDE SEQUENCE [LARGE SCALE GENOMIC DNA]</scope>
    <source>
        <strain evidence="2">LMG 29247</strain>
    </source>
</reference>
<gene>
    <name evidence="1" type="ORF">ACFSF0_02785</name>
</gene>
<accession>A0ABW4KNC9</accession>
<name>A0ABW4KNC9_9BURK</name>
<evidence type="ECO:0000313" key="1">
    <source>
        <dbReference type="EMBL" id="MFD1709520.1"/>
    </source>
</evidence>
<evidence type="ECO:0000313" key="2">
    <source>
        <dbReference type="Proteomes" id="UP001597304"/>
    </source>
</evidence>
<organism evidence="1 2">
    <name type="scientific">Ottowia flava</name>
    <dbReference type="NCBI Taxonomy" id="2675430"/>
    <lineage>
        <taxon>Bacteria</taxon>
        <taxon>Pseudomonadati</taxon>
        <taxon>Pseudomonadota</taxon>
        <taxon>Betaproteobacteria</taxon>
        <taxon>Burkholderiales</taxon>
        <taxon>Comamonadaceae</taxon>
        <taxon>Ottowia</taxon>
    </lineage>
</organism>
<protein>
    <submittedName>
        <fullName evidence="1">Uncharacterized protein</fullName>
    </submittedName>
</protein>
<proteinExistence type="predicted"/>
<comment type="caution">
    <text evidence="1">The sequence shown here is derived from an EMBL/GenBank/DDBJ whole genome shotgun (WGS) entry which is preliminary data.</text>
</comment>
<sequence>MPAATQRVWLDAFAALGTNFPQFLSAMAERGNDFARLTGVYANWRGAHPDATMPLDFIAAYLSSVKLDAMARTYAFPDSARFKVEATQAGLGVVNAPPAAPQETYLSYRNGFAGGTRQAGP</sequence>
<keyword evidence="2" id="KW-1185">Reference proteome</keyword>
<dbReference type="EMBL" id="JBHUEJ010000007">
    <property type="protein sequence ID" value="MFD1709520.1"/>
    <property type="molecule type" value="Genomic_DNA"/>
</dbReference>